<keyword evidence="1 4" id="KW-0597">Phosphoprotein</keyword>
<evidence type="ECO:0000313" key="8">
    <source>
        <dbReference type="EMBL" id="KAF1036135.1"/>
    </source>
</evidence>
<dbReference type="CDD" id="cd00383">
    <property type="entry name" value="trans_reg_C"/>
    <property type="match status" value="1"/>
</dbReference>
<evidence type="ECO:0000256" key="4">
    <source>
        <dbReference type="PROSITE-ProRule" id="PRU00169"/>
    </source>
</evidence>
<dbReference type="SMART" id="SM00862">
    <property type="entry name" value="Trans_reg_C"/>
    <property type="match status" value="1"/>
</dbReference>
<dbReference type="SMART" id="SM00448">
    <property type="entry name" value="REC"/>
    <property type="match status" value="1"/>
</dbReference>
<name>A0A833PTX0_BURL3</name>
<evidence type="ECO:0000256" key="1">
    <source>
        <dbReference type="ARBA" id="ARBA00022553"/>
    </source>
</evidence>
<evidence type="ECO:0000256" key="2">
    <source>
        <dbReference type="ARBA" id="ARBA00023012"/>
    </source>
</evidence>
<sequence length="234" mass="26399">MNVLVVEDDPAEAALLERVTRSLGHQASLVCSGERAVKYIRDQTVDLVVLDWCLPGMSGLDVLRWIRANYGVEITVVFVTAKAFEGDIVTALDAGADEYIVKPCRESELAARLNALWRRHDRERKFERTMRAGRYVLDTAMQTISLKGEPISLTTKEFALIAYLFENCGRVVSRDLLGKLVWGKTPDGLSRSLDTHIYRIRRKLALRAENGLRLSAVYTHGYRLDEVESPDEDS</sequence>
<dbReference type="PROSITE" id="PS50110">
    <property type="entry name" value="RESPONSE_REGULATORY"/>
    <property type="match status" value="1"/>
</dbReference>
<dbReference type="RefSeq" id="WP_278648150.1">
    <property type="nucleotide sequence ID" value="NZ_WNDV01000013.1"/>
</dbReference>
<evidence type="ECO:0000259" key="6">
    <source>
        <dbReference type="PROSITE" id="PS50110"/>
    </source>
</evidence>
<dbReference type="Gene3D" id="3.40.50.2300">
    <property type="match status" value="1"/>
</dbReference>
<feature type="domain" description="Response regulatory" evidence="6">
    <location>
        <begin position="2"/>
        <end position="117"/>
    </location>
</feature>
<dbReference type="InterPro" id="IPR011006">
    <property type="entry name" value="CheY-like_superfamily"/>
</dbReference>
<evidence type="ECO:0000313" key="9">
    <source>
        <dbReference type="Proteomes" id="UP000467522"/>
    </source>
</evidence>
<dbReference type="SUPFAM" id="SSF52172">
    <property type="entry name" value="CheY-like"/>
    <property type="match status" value="1"/>
</dbReference>
<gene>
    <name evidence="8" type="primary">regX3_3</name>
    <name evidence="8" type="ORF">GAK33_04138</name>
</gene>
<dbReference type="AlphaFoldDB" id="A0A833PTX0"/>
<evidence type="ECO:0000259" key="7">
    <source>
        <dbReference type="PROSITE" id="PS51755"/>
    </source>
</evidence>
<dbReference type="InterPro" id="IPR036388">
    <property type="entry name" value="WH-like_DNA-bd_sf"/>
</dbReference>
<dbReference type="InterPro" id="IPR039420">
    <property type="entry name" value="WalR-like"/>
</dbReference>
<evidence type="ECO:0000256" key="3">
    <source>
        <dbReference type="ARBA" id="ARBA00023125"/>
    </source>
</evidence>
<dbReference type="InterPro" id="IPR001789">
    <property type="entry name" value="Sig_transdc_resp-reg_receiver"/>
</dbReference>
<keyword evidence="2" id="KW-0902">Two-component regulatory system</keyword>
<feature type="domain" description="OmpR/PhoB-type" evidence="7">
    <location>
        <begin position="127"/>
        <end position="226"/>
    </location>
</feature>
<dbReference type="EMBL" id="WNDV01000013">
    <property type="protein sequence ID" value="KAF1036135.1"/>
    <property type="molecule type" value="Genomic_DNA"/>
</dbReference>
<dbReference type="GO" id="GO:0006355">
    <property type="term" value="P:regulation of DNA-templated transcription"/>
    <property type="evidence" value="ECO:0007669"/>
    <property type="project" value="InterPro"/>
</dbReference>
<proteinExistence type="predicted"/>
<dbReference type="PANTHER" id="PTHR48111:SF40">
    <property type="entry name" value="PHOSPHATE REGULON TRANSCRIPTIONAL REGULATORY PROTEIN PHOB"/>
    <property type="match status" value="1"/>
</dbReference>
<dbReference type="GO" id="GO:0000976">
    <property type="term" value="F:transcription cis-regulatory region binding"/>
    <property type="evidence" value="ECO:0007669"/>
    <property type="project" value="TreeGrafter"/>
</dbReference>
<evidence type="ECO:0000256" key="5">
    <source>
        <dbReference type="PROSITE-ProRule" id="PRU01091"/>
    </source>
</evidence>
<organism evidence="8 9">
    <name type="scientific">Burkholderia lata (strain ATCC 17760 / DSM 23089 / LMG 22485 / NCIMB 9086 / R18194 / 383)</name>
    <dbReference type="NCBI Taxonomy" id="482957"/>
    <lineage>
        <taxon>Bacteria</taxon>
        <taxon>Pseudomonadati</taxon>
        <taxon>Pseudomonadota</taxon>
        <taxon>Betaproteobacteria</taxon>
        <taxon>Burkholderiales</taxon>
        <taxon>Burkholderiaceae</taxon>
        <taxon>Burkholderia</taxon>
        <taxon>Burkholderia cepacia complex</taxon>
    </lineage>
</organism>
<accession>A0A833PTX0</accession>
<dbReference type="Proteomes" id="UP000467522">
    <property type="component" value="Unassembled WGS sequence"/>
</dbReference>
<reference evidence="9" key="1">
    <citation type="journal article" date="2020" name="MBio">
        <title>Horizontal gene transfer to a defensive symbiont with a reduced genome amongst a multipartite beetle microbiome.</title>
        <authorList>
            <person name="Waterworth S.C."/>
            <person name="Florez L.V."/>
            <person name="Rees E.R."/>
            <person name="Hertweck C."/>
            <person name="Kaltenpoth M."/>
            <person name="Kwan J.C."/>
        </authorList>
    </citation>
    <scope>NUCLEOTIDE SEQUENCE [LARGE SCALE GENOMIC DNA]</scope>
</reference>
<dbReference type="Pfam" id="PF00486">
    <property type="entry name" value="Trans_reg_C"/>
    <property type="match status" value="1"/>
</dbReference>
<dbReference type="GO" id="GO:0005829">
    <property type="term" value="C:cytosol"/>
    <property type="evidence" value="ECO:0007669"/>
    <property type="project" value="TreeGrafter"/>
</dbReference>
<protein>
    <submittedName>
        <fullName evidence="8">Sensory transduction protein regX3</fullName>
    </submittedName>
</protein>
<dbReference type="GO" id="GO:0032993">
    <property type="term" value="C:protein-DNA complex"/>
    <property type="evidence" value="ECO:0007669"/>
    <property type="project" value="TreeGrafter"/>
</dbReference>
<dbReference type="CDD" id="cd17574">
    <property type="entry name" value="REC_OmpR"/>
    <property type="match status" value="1"/>
</dbReference>
<dbReference type="PROSITE" id="PS51755">
    <property type="entry name" value="OMPR_PHOB"/>
    <property type="match status" value="1"/>
</dbReference>
<comment type="caution">
    <text evidence="8">The sequence shown here is derived from an EMBL/GenBank/DDBJ whole genome shotgun (WGS) entry which is preliminary data.</text>
</comment>
<feature type="modified residue" description="4-aspartylphosphate" evidence="4">
    <location>
        <position position="51"/>
    </location>
</feature>
<feature type="DNA-binding region" description="OmpR/PhoB-type" evidence="5">
    <location>
        <begin position="127"/>
        <end position="226"/>
    </location>
</feature>
<dbReference type="Pfam" id="PF00072">
    <property type="entry name" value="Response_reg"/>
    <property type="match status" value="1"/>
</dbReference>
<dbReference type="Gene3D" id="1.10.10.10">
    <property type="entry name" value="Winged helix-like DNA-binding domain superfamily/Winged helix DNA-binding domain"/>
    <property type="match status" value="1"/>
</dbReference>
<dbReference type="PANTHER" id="PTHR48111">
    <property type="entry name" value="REGULATOR OF RPOS"/>
    <property type="match status" value="1"/>
</dbReference>
<dbReference type="InterPro" id="IPR001867">
    <property type="entry name" value="OmpR/PhoB-type_DNA-bd"/>
</dbReference>
<keyword evidence="3 5" id="KW-0238">DNA-binding</keyword>
<dbReference type="GO" id="GO:0000156">
    <property type="term" value="F:phosphorelay response regulator activity"/>
    <property type="evidence" value="ECO:0007669"/>
    <property type="project" value="TreeGrafter"/>
</dbReference>